<sequence>MASKTKWFVGALAGLLLALTAVWLLAPRDEDVPVLTVTVAPAERVLALNGRVRPRLEIDIRPTAGGELVALPFDVGDRVSQGQILARIDDGPETAAITEAEASVQAQRAVVAQARRDLARFEALGQFTTRREVEQRRLAVTEGDRELKRREASVVQARELRDRRTLRAPFSGVILERPVDPGQAVGAESVIYRLADLANPEIRIEVDELYSTTIRPGMAAKVMIPELGMRTARVAHVEPRIDPETGAREVRLRLDAADVVVPSGLTVSVDLTIERRERAISIPRSAIVQAADGARVRLLGREGVVAERSVRFIDWPSEKVIVTAGLSAGERILLDPSAAAPGDKVRAAD</sequence>
<dbReference type="OrthoDB" id="9791520at2"/>
<dbReference type="GO" id="GO:1990281">
    <property type="term" value="C:efflux pump complex"/>
    <property type="evidence" value="ECO:0007669"/>
    <property type="project" value="TreeGrafter"/>
</dbReference>
<evidence type="ECO:0000259" key="3">
    <source>
        <dbReference type="Pfam" id="PF25973"/>
    </source>
</evidence>
<dbReference type="InterPro" id="IPR058647">
    <property type="entry name" value="BSH_CzcB-like"/>
</dbReference>
<proteinExistence type="inferred from homology"/>
<dbReference type="SUPFAM" id="SSF111369">
    <property type="entry name" value="HlyD-like secretion proteins"/>
    <property type="match status" value="1"/>
</dbReference>
<dbReference type="Gene3D" id="2.40.420.20">
    <property type="match status" value="1"/>
</dbReference>
<gene>
    <name evidence="4" type="ORF">SAMN06295937_10045</name>
</gene>
<comment type="similarity">
    <text evidence="1">Belongs to the membrane fusion protein (MFP) (TC 8.A.1) family.</text>
</comment>
<dbReference type="RefSeq" id="WP_079637431.1">
    <property type="nucleotide sequence ID" value="NZ_FUYP01000004.1"/>
</dbReference>
<evidence type="ECO:0000313" key="5">
    <source>
        <dbReference type="Proteomes" id="UP000190044"/>
    </source>
</evidence>
<dbReference type="GO" id="GO:0015562">
    <property type="term" value="F:efflux transmembrane transporter activity"/>
    <property type="evidence" value="ECO:0007669"/>
    <property type="project" value="TreeGrafter"/>
</dbReference>
<evidence type="ECO:0000256" key="1">
    <source>
        <dbReference type="ARBA" id="ARBA00009477"/>
    </source>
</evidence>
<accession>A0A1T5AL27</accession>
<dbReference type="PANTHER" id="PTHR30469:SF15">
    <property type="entry name" value="HLYD FAMILY OF SECRETION PROTEINS"/>
    <property type="match status" value="1"/>
</dbReference>
<name>A0A1T5AL27_9SPHN</name>
<evidence type="ECO:0000259" key="2">
    <source>
        <dbReference type="Pfam" id="PF25967"/>
    </source>
</evidence>
<dbReference type="InterPro" id="IPR058627">
    <property type="entry name" value="MdtA-like_C"/>
</dbReference>
<keyword evidence="5" id="KW-1185">Reference proteome</keyword>
<dbReference type="PANTHER" id="PTHR30469">
    <property type="entry name" value="MULTIDRUG RESISTANCE PROTEIN MDTA"/>
    <property type="match status" value="1"/>
</dbReference>
<dbReference type="Pfam" id="PF25967">
    <property type="entry name" value="RND-MFP_C"/>
    <property type="match status" value="1"/>
</dbReference>
<feature type="domain" description="Multidrug resistance protein MdtA-like C-terminal permuted SH3" evidence="2">
    <location>
        <begin position="279"/>
        <end position="334"/>
    </location>
</feature>
<dbReference type="Proteomes" id="UP000190044">
    <property type="component" value="Unassembled WGS sequence"/>
</dbReference>
<protein>
    <submittedName>
        <fullName evidence="4">RND family efflux transporter, MFP subunit</fullName>
    </submittedName>
</protein>
<dbReference type="NCBIfam" id="TIGR01730">
    <property type="entry name" value="RND_mfp"/>
    <property type="match status" value="1"/>
</dbReference>
<dbReference type="Gene3D" id="2.40.30.170">
    <property type="match status" value="1"/>
</dbReference>
<dbReference type="Gene3D" id="2.40.50.100">
    <property type="match status" value="1"/>
</dbReference>
<organism evidence="4 5">
    <name type="scientific">Sphingopyxis flava</name>
    <dbReference type="NCBI Taxonomy" id="1507287"/>
    <lineage>
        <taxon>Bacteria</taxon>
        <taxon>Pseudomonadati</taxon>
        <taxon>Pseudomonadota</taxon>
        <taxon>Alphaproteobacteria</taxon>
        <taxon>Sphingomonadales</taxon>
        <taxon>Sphingomonadaceae</taxon>
        <taxon>Sphingopyxis</taxon>
    </lineage>
</organism>
<dbReference type="Gene3D" id="1.10.287.470">
    <property type="entry name" value="Helix hairpin bin"/>
    <property type="match status" value="1"/>
</dbReference>
<dbReference type="EMBL" id="FUYP01000004">
    <property type="protein sequence ID" value="SKB35666.1"/>
    <property type="molecule type" value="Genomic_DNA"/>
</dbReference>
<dbReference type="AlphaFoldDB" id="A0A1T5AL27"/>
<dbReference type="InterPro" id="IPR006143">
    <property type="entry name" value="RND_pump_MFP"/>
</dbReference>
<reference evidence="5" key="1">
    <citation type="submission" date="2017-02" db="EMBL/GenBank/DDBJ databases">
        <authorList>
            <person name="Varghese N."/>
            <person name="Submissions S."/>
        </authorList>
    </citation>
    <scope>NUCLEOTIDE SEQUENCE [LARGE SCALE GENOMIC DNA]</scope>
    <source>
        <strain evidence="5">R11H</strain>
    </source>
</reference>
<dbReference type="Pfam" id="PF25973">
    <property type="entry name" value="BSH_CzcB"/>
    <property type="match status" value="1"/>
</dbReference>
<evidence type="ECO:0000313" key="4">
    <source>
        <dbReference type="EMBL" id="SKB35666.1"/>
    </source>
</evidence>
<feature type="domain" description="CzcB-like barrel-sandwich hybrid" evidence="3">
    <location>
        <begin position="59"/>
        <end position="196"/>
    </location>
</feature>